<accession>A0A8H6Z7Z9</accession>
<name>A0A8H6Z7Z9_9AGAR</name>
<keyword evidence="1" id="KW-0808">Transferase</keyword>
<keyword evidence="1" id="KW-0548">Nucleotidyltransferase</keyword>
<dbReference type="EMBL" id="JACAZI010000001">
    <property type="protein sequence ID" value="KAF7372016.1"/>
    <property type="molecule type" value="Genomic_DNA"/>
</dbReference>
<dbReference type="OrthoDB" id="2927436at2759"/>
<dbReference type="Proteomes" id="UP000620124">
    <property type="component" value="Unassembled WGS sequence"/>
</dbReference>
<evidence type="ECO:0000313" key="2">
    <source>
        <dbReference type="Proteomes" id="UP000620124"/>
    </source>
</evidence>
<evidence type="ECO:0000313" key="1">
    <source>
        <dbReference type="EMBL" id="KAF7372016.1"/>
    </source>
</evidence>
<sequence length="219" mass="23705">MHGLALEVPTDSTAQYATTPSFAKRSPSRPHLAILNLWTPAHIGTAGNELADAAAKEATTLLPHPSTFVSLTTTRRLVHLQVLSEWEAAWKRSKTGRALRQIDKSPPSLNPIPLYSSLTVARKTSSIISQLRTGPSHLHASRFKSGFIASSACDACGAAYETRAHFLLECPSWEPLRRPLHSVAKDAGLFGPLHVSPLLCEPKLLRAIAGFVEATGRFS</sequence>
<organism evidence="1 2">
    <name type="scientific">Mycena venus</name>
    <dbReference type="NCBI Taxonomy" id="2733690"/>
    <lineage>
        <taxon>Eukaryota</taxon>
        <taxon>Fungi</taxon>
        <taxon>Dikarya</taxon>
        <taxon>Basidiomycota</taxon>
        <taxon>Agaricomycotina</taxon>
        <taxon>Agaricomycetes</taxon>
        <taxon>Agaricomycetidae</taxon>
        <taxon>Agaricales</taxon>
        <taxon>Marasmiineae</taxon>
        <taxon>Mycenaceae</taxon>
        <taxon>Mycena</taxon>
    </lineage>
</organism>
<keyword evidence="1" id="KW-0695">RNA-directed DNA polymerase</keyword>
<dbReference type="AlphaFoldDB" id="A0A8H6Z7Z9"/>
<protein>
    <submittedName>
        <fullName evidence="1">Reverse transcriptase</fullName>
    </submittedName>
</protein>
<keyword evidence="2" id="KW-1185">Reference proteome</keyword>
<gene>
    <name evidence="1" type="ORF">MVEN_00059800</name>
</gene>
<comment type="caution">
    <text evidence="1">The sequence shown here is derived from an EMBL/GenBank/DDBJ whole genome shotgun (WGS) entry which is preliminary data.</text>
</comment>
<reference evidence="1" key="1">
    <citation type="submission" date="2020-05" db="EMBL/GenBank/DDBJ databases">
        <title>Mycena genomes resolve the evolution of fungal bioluminescence.</title>
        <authorList>
            <person name="Tsai I.J."/>
        </authorList>
    </citation>
    <scope>NUCLEOTIDE SEQUENCE</scope>
    <source>
        <strain evidence="1">CCC161011</strain>
    </source>
</reference>
<proteinExistence type="predicted"/>
<dbReference type="GO" id="GO:0003964">
    <property type="term" value="F:RNA-directed DNA polymerase activity"/>
    <property type="evidence" value="ECO:0007669"/>
    <property type="project" value="UniProtKB-KW"/>
</dbReference>